<name>A0A0D9X073_9ORYZ</name>
<accession>A0A0D9X073</accession>
<dbReference type="Proteomes" id="UP000032180">
    <property type="component" value="Chromosome 7"/>
</dbReference>
<dbReference type="AlphaFoldDB" id="A0A0D9X073"/>
<keyword evidence="2" id="KW-1185">Reference proteome</keyword>
<evidence type="ECO:0008006" key="3">
    <source>
        <dbReference type="Google" id="ProtNLM"/>
    </source>
</evidence>
<sequence>MQEQNPHQFLALLVPCGDVETTFKVIVRAHSVSKLVVFVFSSDSGQWSIGASTSWGALSLTLPPSPHNYMLQCGSYCAYGCFFWKLNYKSKLLMLDLSKMKFSTVDLPSDHARKNVDVVEAGEGRLGILVSDIGYATDNSTPVYFIRQNKGHGVQEWQMESIVENMAQLSVNCDYSTIGVVEGFLLLYCVQKPLAPVPSIPYFSLDVRTMNLERVSQDFRTYWISPYEIFLRIGSPTDLVRTSAACVSFCRLIIDPYFLRRFRTAHPPLLLGFLHLDGFEPVQPPHPSAPAAPATAQAADFSFGFLPPEGRPRRAFTTRWLRCYCFRRPHLHGSRGVRPLVPAVRAAPAHTRFTSRLCATRIGNHQPFRLLPCPASKLVVFVFSSDSGQWIIGACTRWDALISSPDDVMPVCYRNFAYGCIFWKLDKRNMLLMLDLSRMEFSTVNLPSDHEEKNVVVWLSRVH</sequence>
<dbReference type="EnsemblPlants" id="LPERR07G15720.3">
    <property type="protein sequence ID" value="LPERR07G15720.3"/>
    <property type="gene ID" value="LPERR07G15720"/>
</dbReference>
<reference evidence="1" key="3">
    <citation type="submission" date="2015-04" db="UniProtKB">
        <authorList>
            <consortium name="EnsemblPlants"/>
        </authorList>
    </citation>
    <scope>IDENTIFICATION</scope>
</reference>
<organism evidence="1 2">
    <name type="scientific">Leersia perrieri</name>
    <dbReference type="NCBI Taxonomy" id="77586"/>
    <lineage>
        <taxon>Eukaryota</taxon>
        <taxon>Viridiplantae</taxon>
        <taxon>Streptophyta</taxon>
        <taxon>Embryophyta</taxon>
        <taxon>Tracheophyta</taxon>
        <taxon>Spermatophyta</taxon>
        <taxon>Magnoliopsida</taxon>
        <taxon>Liliopsida</taxon>
        <taxon>Poales</taxon>
        <taxon>Poaceae</taxon>
        <taxon>BOP clade</taxon>
        <taxon>Oryzoideae</taxon>
        <taxon>Oryzeae</taxon>
        <taxon>Oryzinae</taxon>
        <taxon>Leersia</taxon>
    </lineage>
</organism>
<evidence type="ECO:0000313" key="2">
    <source>
        <dbReference type="Proteomes" id="UP000032180"/>
    </source>
</evidence>
<dbReference type="Gramene" id="LPERR07G15720.3">
    <property type="protein sequence ID" value="LPERR07G15720.3"/>
    <property type="gene ID" value="LPERR07G15720"/>
</dbReference>
<protein>
    <recommendedName>
        <fullName evidence="3">F-box associated domain-containing protein</fullName>
    </recommendedName>
</protein>
<dbReference type="HOGENOM" id="CLU_591049_0_0_1"/>
<dbReference type="PANTHER" id="PTHR31264">
    <property type="entry name" value="OS07G0554500 PROTEIN-RELATED"/>
    <property type="match status" value="1"/>
</dbReference>
<proteinExistence type="predicted"/>
<reference evidence="1 2" key="1">
    <citation type="submission" date="2012-08" db="EMBL/GenBank/DDBJ databases">
        <title>Oryza genome evolution.</title>
        <authorList>
            <person name="Wing R.A."/>
        </authorList>
    </citation>
    <scope>NUCLEOTIDE SEQUENCE</scope>
</reference>
<dbReference type="PANTHER" id="PTHR31264:SF3">
    <property type="entry name" value="OS07G0554100 PROTEIN"/>
    <property type="match status" value="1"/>
</dbReference>
<evidence type="ECO:0000313" key="1">
    <source>
        <dbReference type="EnsemblPlants" id="LPERR07G15720.3"/>
    </source>
</evidence>
<reference evidence="2" key="2">
    <citation type="submission" date="2013-12" db="EMBL/GenBank/DDBJ databases">
        <authorList>
            <person name="Yu Y."/>
            <person name="Lee S."/>
            <person name="de Baynast K."/>
            <person name="Wissotski M."/>
            <person name="Liu L."/>
            <person name="Talag J."/>
            <person name="Goicoechea J."/>
            <person name="Angelova A."/>
            <person name="Jetty R."/>
            <person name="Kudrna D."/>
            <person name="Golser W."/>
            <person name="Rivera L."/>
            <person name="Zhang J."/>
            <person name="Wing R."/>
        </authorList>
    </citation>
    <scope>NUCLEOTIDE SEQUENCE</scope>
</reference>